<organism evidence="1 2">
    <name type="scientific">Morella rubra</name>
    <name type="common">Chinese bayberry</name>
    <dbReference type="NCBI Taxonomy" id="262757"/>
    <lineage>
        <taxon>Eukaryota</taxon>
        <taxon>Viridiplantae</taxon>
        <taxon>Streptophyta</taxon>
        <taxon>Embryophyta</taxon>
        <taxon>Tracheophyta</taxon>
        <taxon>Spermatophyta</taxon>
        <taxon>Magnoliopsida</taxon>
        <taxon>eudicotyledons</taxon>
        <taxon>Gunneridae</taxon>
        <taxon>Pentapetalae</taxon>
        <taxon>rosids</taxon>
        <taxon>fabids</taxon>
        <taxon>Fagales</taxon>
        <taxon>Myricaceae</taxon>
        <taxon>Morella</taxon>
    </lineage>
</organism>
<evidence type="ECO:0000313" key="2">
    <source>
        <dbReference type="Proteomes" id="UP000516437"/>
    </source>
</evidence>
<sequence length="68" mass="7788">MRRSCILLTEIQETDRGPTQYGYLRQVLPAQLDKGSERDYQSLRGCDDYLLSLAAEEVARWGCRAAFC</sequence>
<proteinExistence type="predicted"/>
<dbReference type="EMBL" id="RXIC02000026">
    <property type="protein sequence ID" value="KAB1204401.1"/>
    <property type="molecule type" value="Genomic_DNA"/>
</dbReference>
<protein>
    <submittedName>
        <fullName evidence="1">Uncharacterized protein</fullName>
    </submittedName>
</protein>
<reference evidence="1 2" key="1">
    <citation type="journal article" date="2019" name="Plant Biotechnol. J.">
        <title>The red bayberry genome and genetic basis of sex determination.</title>
        <authorList>
            <person name="Jia H.M."/>
            <person name="Jia H.J."/>
            <person name="Cai Q.L."/>
            <person name="Wang Y."/>
            <person name="Zhao H.B."/>
            <person name="Yang W.F."/>
            <person name="Wang G.Y."/>
            <person name="Li Y.H."/>
            <person name="Zhan D.L."/>
            <person name="Shen Y.T."/>
            <person name="Niu Q.F."/>
            <person name="Chang L."/>
            <person name="Qiu J."/>
            <person name="Zhao L."/>
            <person name="Xie H.B."/>
            <person name="Fu W.Y."/>
            <person name="Jin J."/>
            <person name="Li X.W."/>
            <person name="Jiao Y."/>
            <person name="Zhou C.C."/>
            <person name="Tu T."/>
            <person name="Chai C.Y."/>
            <person name="Gao J.L."/>
            <person name="Fan L.J."/>
            <person name="van de Weg E."/>
            <person name="Wang J.Y."/>
            <person name="Gao Z.S."/>
        </authorList>
    </citation>
    <scope>NUCLEOTIDE SEQUENCE [LARGE SCALE GENOMIC DNA]</scope>
    <source>
        <tissue evidence="1">Leaves</tissue>
    </source>
</reference>
<dbReference type="AlphaFoldDB" id="A0A6A1UVU2"/>
<gene>
    <name evidence="1" type="ORF">CJ030_MR8G027194</name>
</gene>
<keyword evidence="2" id="KW-1185">Reference proteome</keyword>
<accession>A0A6A1UVU2</accession>
<comment type="caution">
    <text evidence="1">The sequence shown here is derived from an EMBL/GenBank/DDBJ whole genome shotgun (WGS) entry which is preliminary data.</text>
</comment>
<dbReference type="Proteomes" id="UP000516437">
    <property type="component" value="Chromosome 8"/>
</dbReference>
<evidence type="ECO:0000313" key="1">
    <source>
        <dbReference type="EMBL" id="KAB1204401.1"/>
    </source>
</evidence>
<name>A0A6A1UVU2_9ROSI</name>